<feature type="active site" description="Proton acceptor" evidence="5">
    <location>
        <position position="71"/>
    </location>
</feature>
<proteinExistence type="inferred from homology"/>
<evidence type="ECO:0000256" key="2">
    <source>
        <dbReference type="ARBA" id="ARBA00022763"/>
    </source>
</evidence>
<comment type="similarity">
    <text evidence="1">Belongs to the uracil-DNA glycosylase (UDG) superfamily. UNG family.</text>
</comment>
<sequence>MNKKNIDSHIQEHWKNLFENATFSSLIDAPIKFVTKEIEKNKTICPPYNEIFNAFKYCSFSKTKVVIFGQDPYFQKGVANGLAFSVRPNKPIPSSLKNIYKE</sequence>
<keyword evidence="4" id="KW-0234">DNA repair</keyword>
<dbReference type="SUPFAM" id="SSF52141">
    <property type="entry name" value="Uracil-DNA glycosylase-like"/>
    <property type="match status" value="1"/>
</dbReference>
<keyword evidence="6" id="KW-0326">Glycosidase</keyword>
<dbReference type="InterPro" id="IPR018085">
    <property type="entry name" value="Ura-DNA_Glyclase_AS"/>
</dbReference>
<dbReference type="PANTHER" id="PTHR11264">
    <property type="entry name" value="URACIL-DNA GLYCOSYLASE"/>
    <property type="match status" value="1"/>
</dbReference>
<reference evidence="6 7" key="1">
    <citation type="submission" date="2019-02" db="EMBL/GenBank/DDBJ databases">
        <title>Prokaryotic population dynamics and viral predation in marine succession experiment using metagenomics: the confinement effect.</title>
        <authorList>
            <person name="Haro-Moreno J.M."/>
            <person name="Rodriguez-Valera F."/>
            <person name="Lopez-Perez M."/>
        </authorList>
    </citation>
    <scope>NUCLEOTIDE SEQUENCE [LARGE SCALE GENOMIC DNA]</scope>
    <source>
        <strain evidence="6">MED-G160</strain>
    </source>
</reference>
<keyword evidence="3 6" id="KW-0378">Hydrolase</keyword>
<dbReference type="GO" id="GO:0097510">
    <property type="term" value="P:base-excision repair, AP site formation via deaminated base removal"/>
    <property type="evidence" value="ECO:0007669"/>
    <property type="project" value="TreeGrafter"/>
</dbReference>
<evidence type="ECO:0000256" key="4">
    <source>
        <dbReference type="ARBA" id="ARBA00023204"/>
    </source>
</evidence>
<organism evidence="6 7">
    <name type="scientific">SAR86 cluster bacterium</name>
    <dbReference type="NCBI Taxonomy" id="2030880"/>
    <lineage>
        <taxon>Bacteria</taxon>
        <taxon>Pseudomonadati</taxon>
        <taxon>Pseudomonadota</taxon>
        <taxon>Gammaproteobacteria</taxon>
        <taxon>SAR86 cluster</taxon>
    </lineage>
</organism>
<dbReference type="Proteomes" id="UP000318710">
    <property type="component" value="Unassembled WGS sequence"/>
</dbReference>
<dbReference type="InterPro" id="IPR036895">
    <property type="entry name" value="Uracil-DNA_glycosylase-like_sf"/>
</dbReference>
<dbReference type="PROSITE" id="PS00130">
    <property type="entry name" value="U_DNA_GLYCOSYLASE"/>
    <property type="match status" value="1"/>
</dbReference>
<keyword evidence="2" id="KW-0227">DNA damage</keyword>
<accession>A0A520MYW4</accession>
<feature type="non-terminal residue" evidence="6">
    <location>
        <position position="102"/>
    </location>
</feature>
<dbReference type="AlphaFoldDB" id="A0A520MYW4"/>
<gene>
    <name evidence="6" type="ORF">EVA93_04150</name>
</gene>
<dbReference type="EMBL" id="SHBF01000027">
    <property type="protein sequence ID" value="RZO26389.1"/>
    <property type="molecule type" value="Genomic_DNA"/>
</dbReference>
<name>A0A520MYW4_9GAMM</name>
<dbReference type="Gene3D" id="3.40.470.10">
    <property type="entry name" value="Uracil-DNA glycosylase-like domain"/>
    <property type="match status" value="1"/>
</dbReference>
<protein>
    <submittedName>
        <fullName evidence="6">Uracil-DNA glycosylase</fullName>
        <ecNumber evidence="6">3.2.2.-</ecNumber>
    </submittedName>
</protein>
<evidence type="ECO:0000313" key="7">
    <source>
        <dbReference type="Proteomes" id="UP000318710"/>
    </source>
</evidence>
<evidence type="ECO:0000256" key="3">
    <source>
        <dbReference type="ARBA" id="ARBA00022801"/>
    </source>
</evidence>
<evidence type="ECO:0000256" key="1">
    <source>
        <dbReference type="ARBA" id="ARBA00008184"/>
    </source>
</evidence>
<dbReference type="EC" id="3.2.2.-" evidence="6"/>
<comment type="caution">
    <text evidence="6">The sequence shown here is derived from an EMBL/GenBank/DDBJ whole genome shotgun (WGS) entry which is preliminary data.</text>
</comment>
<dbReference type="GO" id="GO:0004844">
    <property type="term" value="F:uracil DNA N-glycosylase activity"/>
    <property type="evidence" value="ECO:0007669"/>
    <property type="project" value="InterPro"/>
</dbReference>
<dbReference type="PANTHER" id="PTHR11264:SF0">
    <property type="entry name" value="URACIL-DNA GLYCOSYLASE"/>
    <property type="match status" value="1"/>
</dbReference>
<evidence type="ECO:0000256" key="5">
    <source>
        <dbReference type="PROSITE-ProRule" id="PRU10072"/>
    </source>
</evidence>
<evidence type="ECO:0000313" key="6">
    <source>
        <dbReference type="EMBL" id="RZO26389.1"/>
    </source>
</evidence>
<dbReference type="InterPro" id="IPR002043">
    <property type="entry name" value="UDG_fam1"/>
</dbReference>